<evidence type="ECO:0000256" key="5">
    <source>
        <dbReference type="PROSITE-ProRule" id="PRU00449"/>
    </source>
</evidence>
<feature type="region of interest" description="Disordered" evidence="6">
    <location>
        <begin position="31"/>
        <end position="58"/>
    </location>
</feature>
<evidence type="ECO:0000256" key="2">
    <source>
        <dbReference type="ARBA" id="ARBA00022723"/>
    </source>
</evidence>
<dbReference type="InterPro" id="IPR035896">
    <property type="entry name" value="AN1-like_Znf"/>
</dbReference>
<organism evidence="8 9">
    <name type="scientific">Vitis vinifera</name>
    <name type="common">Grape</name>
    <dbReference type="NCBI Taxonomy" id="29760"/>
    <lineage>
        <taxon>Eukaryota</taxon>
        <taxon>Viridiplantae</taxon>
        <taxon>Streptophyta</taxon>
        <taxon>Embryophyta</taxon>
        <taxon>Tracheophyta</taxon>
        <taxon>Spermatophyta</taxon>
        <taxon>Magnoliopsida</taxon>
        <taxon>eudicotyledons</taxon>
        <taxon>Gunneridae</taxon>
        <taxon>Pentapetalae</taxon>
        <taxon>rosids</taxon>
        <taxon>Vitales</taxon>
        <taxon>Vitaceae</taxon>
        <taxon>Viteae</taxon>
        <taxon>Vitis</taxon>
    </lineage>
</organism>
<dbReference type="FunFam" id="4.10.1110.10:FF:000001">
    <property type="entry name" value="Zinc finger AN1-type containing 6"/>
    <property type="match status" value="1"/>
</dbReference>
<dbReference type="OrthoDB" id="428577at2759"/>
<keyword evidence="2" id="KW-0479">Metal-binding</keyword>
<evidence type="ECO:0000313" key="8">
    <source>
        <dbReference type="EMBL" id="RVW85380.1"/>
    </source>
</evidence>
<evidence type="ECO:0000256" key="4">
    <source>
        <dbReference type="ARBA" id="ARBA00022833"/>
    </source>
</evidence>
<evidence type="ECO:0000256" key="3">
    <source>
        <dbReference type="ARBA" id="ARBA00022771"/>
    </source>
</evidence>
<evidence type="ECO:0000256" key="6">
    <source>
        <dbReference type="SAM" id="MobiDB-lite"/>
    </source>
</evidence>
<protein>
    <submittedName>
        <fullName evidence="8">Zinc finger A20 and AN1 domain-containing stress-associated protein 5</fullName>
    </submittedName>
</protein>
<dbReference type="PANTHER" id="PTHR10634:SF87">
    <property type="entry name" value="ZINC FINGER AN1 DOMAIN-CONTAINING STRESS-ASSOCIATED PROTEIN 15-LIKE"/>
    <property type="match status" value="1"/>
</dbReference>
<evidence type="ECO:0000256" key="1">
    <source>
        <dbReference type="ARBA" id="ARBA00003732"/>
    </source>
</evidence>
<dbReference type="EMBL" id="QGNW01000204">
    <property type="protein sequence ID" value="RVW85380.1"/>
    <property type="molecule type" value="Genomic_DNA"/>
</dbReference>
<accession>A0A438HLL5</accession>
<gene>
    <name evidence="8" type="primary">SAP5_1</name>
    <name evidence="8" type="ORF">CK203_038975</name>
</gene>
<dbReference type="PANTHER" id="PTHR10634">
    <property type="entry name" value="AN1-TYPE ZINC FINGER PROTEIN"/>
    <property type="match status" value="1"/>
</dbReference>
<evidence type="ECO:0000313" key="9">
    <source>
        <dbReference type="Proteomes" id="UP000288805"/>
    </source>
</evidence>
<proteinExistence type="predicted"/>
<evidence type="ECO:0000259" key="7">
    <source>
        <dbReference type="PROSITE" id="PS51039"/>
    </source>
</evidence>
<comment type="caution">
    <text evidence="8">The sequence shown here is derived from an EMBL/GenBank/DDBJ whole genome shotgun (WGS) entry which is preliminary data.</text>
</comment>
<dbReference type="Pfam" id="PF01428">
    <property type="entry name" value="zf-AN1"/>
    <property type="match status" value="1"/>
</dbReference>
<keyword evidence="4" id="KW-0862">Zinc</keyword>
<dbReference type="InterPro" id="IPR000058">
    <property type="entry name" value="Znf_AN1"/>
</dbReference>
<name>A0A438HLL5_VITVI</name>
<dbReference type="KEGG" id="vvi:100251836"/>
<sequence>MAQKRENEQATETELKVPETLTLCVQTCGFSASDKPRSRSPSPPDDPDSTLENSDQGAVRRREVNRCSGCKRKLGLIGFRCRCGEMFCSKHRYSDRHECRFDYKAAGREMIAKENPVVRPAKILKV</sequence>
<dbReference type="SUPFAM" id="SSF118310">
    <property type="entry name" value="AN1-like Zinc finger"/>
    <property type="match status" value="1"/>
</dbReference>
<comment type="function">
    <text evidence="1">May be involved in environmental stress response.</text>
</comment>
<dbReference type="Gramene" id="Vitis06g00229.t01">
    <property type="protein sequence ID" value="Vitis06g00229.t01.CDS"/>
    <property type="gene ID" value="Vitis06g00229"/>
</dbReference>
<dbReference type="GO" id="GO:0008270">
    <property type="term" value="F:zinc ion binding"/>
    <property type="evidence" value="ECO:0007669"/>
    <property type="project" value="UniProtKB-KW"/>
</dbReference>
<feature type="domain" description="AN1-type" evidence="7">
    <location>
        <begin position="61"/>
        <end position="107"/>
    </location>
</feature>
<reference evidence="8 9" key="1">
    <citation type="journal article" date="2018" name="PLoS Genet.">
        <title>Population sequencing reveals clonal diversity and ancestral inbreeding in the grapevine cultivar Chardonnay.</title>
        <authorList>
            <person name="Roach M.J."/>
            <person name="Johnson D.L."/>
            <person name="Bohlmann J."/>
            <person name="van Vuuren H.J."/>
            <person name="Jones S.J."/>
            <person name="Pretorius I.S."/>
            <person name="Schmidt S.A."/>
            <person name="Borneman A.R."/>
        </authorList>
    </citation>
    <scope>NUCLEOTIDE SEQUENCE [LARGE SCALE GENOMIC DNA]</scope>
    <source>
        <strain evidence="9">cv. Chardonnay</strain>
        <tissue evidence="8">Leaf</tissue>
    </source>
</reference>
<dbReference type="PROSITE" id="PS51039">
    <property type="entry name" value="ZF_AN1"/>
    <property type="match status" value="1"/>
</dbReference>
<dbReference type="Gene3D" id="4.10.1110.10">
    <property type="entry name" value="AN1-like Zinc finger"/>
    <property type="match status" value="1"/>
</dbReference>
<dbReference type="AlphaFoldDB" id="A0A438HLL5"/>
<dbReference type="InterPro" id="IPR050652">
    <property type="entry name" value="AN1_A20_ZnFinger"/>
</dbReference>
<keyword evidence="3 5" id="KW-0863">Zinc-finger</keyword>
<dbReference type="Proteomes" id="UP000288805">
    <property type="component" value="Unassembled WGS sequence"/>
</dbReference>
<dbReference type="SMART" id="SM00154">
    <property type="entry name" value="ZnF_AN1"/>
    <property type="match status" value="1"/>
</dbReference>